<dbReference type="AlphaFoldDB" id="A0AAV1EXA6"/>
<feature type="signal peptide" evidence="2">
    <location>
        <begin position="1"/>
        <end position="20"/>
    </location>
</feature>
<evidence type="ECO:0000256" key="1">
    <source>
        <dbReference type="ARBA" id="ARBA00023157"/>
    </source>
</evidence>
<dbReference type="InterPro" id="IPR001314">
    <property type="entry name" value="Peptidase_S1A"/>
</dbReference>
<dbReference type="PROSITE" id="PS50240">
    <property type="entry name" value="TRYPSIN_DOM"/>
    <property type="match status" value="1"/>
</dbReference>
<dbReference type="PROSITE" id="PS00134">
    <property type="entry name" value="TRYPSIN_HIS"/>
    <property type="match status" value="1"/>
</dbReference>
<gene>
    <name evidence="4" type="ORF">XNOV1_A011452</name>
</gene>
<dbReference type="SUPFAM" id="SSF50494">
    <property type="entry name" value="Trypsin-like serine proteases"/>
    <property type="match status" value="1"/>
</dbReference>
<dbReference type="InterPro" id="IPR018114">
    <property type="entry name" value="TRYPSIN_HIS"/>
</dbReference>
<evidence type="ECO:0000313" key="4">
    <source>
        <dbReference type="EMBL" id="CAJ1053325.1"/>
    </source>
</evidence>
<evidence type="ECO:0000256" key="2">
    <source>
        <dbReference type="SAM" id="SignalP"/>
    </source>
</evidence>
<dbReference type="Pfam" id="PF00089">
    <property type="entry name" value="Trypsin"/>
    <property type="match status" value="1"/>
</dbReference>
<evidence type="ECO:0000313" key="5">
    <source>
        <dbReference type="Proteomes" id="UP001178508"/>
    </source>
</evidence>
<dbReference type="Proteomes" id="UP001178508">
    <property type="component" value="Chromosome 3"/>
</dbReference>
<keyword evidence="1" id="KW-1015">Disulfide bond</keyword>
<dbReference type="InterPro" id="IPR009003">
    <property type="entry name" value="Peptidase_S1_PA"/>
</dbReference>
<dbReference type="GO" id="GO:0004252">
    <property type="term" value="F:serine-type endopeptidase activity"/>
    <property type="evidence" value="ECO:0007669"/>
    <property type="project" value="InterPro"/>
</dbReference>
<dbReference type="GO" id="GO:0006508">
    <property type="term" value="P:proteolysis"/>
    <property type="evidence" value="ECO:0007669"/>
    <property type="project" value="InterPro"/>
</dbReference>
<proteinExistence type="predicted"/>
<dbReference type="PRINTS" id="PR00722">
    <property type="entry name" value="CHYMOTRYPSIN"/>
</dbReference>
<protein>
    <submittedName>
        <fullName evidence="4">Anionic trypsin-2-like</fullName>
    </submittedName>
</protein>
<dbReference type="InterPro" id="IPR043504">
    <property type="entry name" value="Peptidase_S1_PA_chymotrypsin"/>
</dbReference>
<sequence>MGNMTRLLLLLLAGLTVSSAENLEKRIVGGATCGNNERQYHVKIVDKHDNFICGGSLISENWVLTAAHCWKKGIKAVLGLHPDPNQAQTVKNKSHKIFKVPVFLIFKKKHDIMLLKLENAISTIPPVPLPDCNNRPAVGAMVQVAGYASTQMGPNNERLNDVSPTLQCVDLEIRDETNTKTCMLASGSRRVRNKAKENWALYRTAGRDTSPGDSGGGVVFNGMLYGVHVFSFNGDYACVAPAGFMQVCEYRAWIEETANVVFP</sequence>
<keyword evidence="2" id="KW-0732">Signal</keyword>
<name>A0AAV1EXA6_XYRNO</name>
<evidence type="ECO:0000259" key="3">
    <source>
        <dbReference type="PROSITE" id="PS50240"/>
    </source>
</evidence>
<feature type="chain" id="PRO_5043561459" evidence="2">
    <location>
        <begin position="21"/>
        <end position="263"/>
    </location>
</feature>
<dbReference type="PANTHER" id="PTHR24271">
    <property type="entry name" value="KALLIKREIN-RELATED"/>
    <property type="match status" value="1"/>
</dbReference>
<dbReference type="Gene3D" id="2.40.10.10">
    <property type="entry name" value="Trypsin-like serine proteases"/>
    <property type="match status" value="1"/>
</dbReference>
<dbReference type="InterPro" id="IPR001254">
    <property type="entry name" value="Trypsin_dom"/>
</dbReference>
<reference evidence="4" key="1">
    <citation type="submission" date="2023-08" db="EMBL/GenBank/DDBJ databases">
        <authorList>
            <person name="Alioto T."/>
            <person name="Alioto T."/>
            <person name="Gomez Garrido J."/>
        </authorList>
    </citation>
    <scope>NUCLEOTIDE SEQUENCE</scope>
</reference>
<dbReference type="EMBL" id="OY660866">
    <property type="protein sequence ID" value="CAJ1053325.1"/>
    <property type="molecule type" value="Genomic_DNA"/>
</dbReference>
<organism evidence="4 5">
    <name type="scientific">Xyrichtys novacula</name>
    <name type="common">Pearly razorfish</name>
    <name type="synonym">Hemipteronotus novacula</name>
    <dbReference type="NCBI Taxonomy" id="13765"/>
    <lineage>
        <taxon>Eukaryota</taxon>
        <taxon>Metazoa</taxon>
        <taxon>Chordata</taxon>
        <taxon>Craniata</taxon>
        <taxon>Vertebrata</taxon>
        <taxon>Euteleostomi</taxon>
        <taxon>Actinopterygii</taxon>
        <taxon>Neopterygii</taxon>
        <taxon>Teleostei</taxon>
        <taxon>Neoteleostei</taxon>
        <taxon>Acanthomorphata</taxon>
        <taxon>Eupercaria</taxon>
        <taxon>Labriformes</taxon>
        <taxon>Labridae</taxon>
        <taxon>Xyrichtys</taxon>
    </lineage>
</organism>
<dbReference type="SMART" id="SM00020">
    <property type="entry name" value="Tryp_SPc"/>
    <property type="match status" value="1"/>
</dbReference>
<dbReference type="PANTHER" id="PTHR24271:SF50">
    <property type="match status" value="1"/>
</dbReference>
<keyword evidence="5" id="KW-1185">Reference proteome</keyword>
<accession>A0AAV1EXA6</accession>
<feature type="domain" description="Peptidase S1" evidence="3">
    <location>
        <begin position="27"/>
        <end position="259"/>
    </location>
</feature>
<dbReference type="CDD" id="cd00190">
    <property type="entry name" value="Tryp_SPc"/>
    <property type="match status" value="1"/>
</dbReference>